<dbReference type="SMART" id="SM00388">
    <property type="entry name" value="HisKA"/>
    <property type="match status" value="1"/>
</dbReference>
<feature type="compositionally biased region" description="Basic and acidic residues" evidence="7">
    <location>
        <begin position="872"/>
        <end position="884"/>
    </location>
</feature>
<feature type="modified residue" description="4-aspartylphosphate" evidence="6">
    <location>
        <position position="1919"/>
    </location>
</feature>
<feature type="compositionally biased region" description="Polar residues" evidence="7">
    <location>
        <begin position="1583"/>
        <end position="1592"/>
    </location>
</feature>
<keyword evidence="5 12" id="KW-0418">Kinase</keyword>
<accession>A0AAE8N034</accession>
<dbReference type="InterPro" id="IPR005467">
    <property type="entry name" value="His_kinase_dom"/>
</dbReference>
<dbReference type="SUPFAM" id="SSF55874">
    <property type="entry name" value="ATPase domain of HSP90 chaperone/DNA topoisomerase II/histidine kinase"/>
    <property type="match status" value="1"/>
</dbReference>
<dbReference type="Pfam" id="PF02518">
    <property type="entry name" value="HATPase_c"/>
    <property type="match status" value="1"/>
</dbReference>
<dbReference type="PANTHER" id="PTHR43047:SF74">
    <property type="entry name" value="HISTIDINE KINASE-RELATED"/>
    <property type="match status" value="1"/>
</dbReference>
<feature type="compositionally biased region" description="Low complexity" evidence="7">
    <location>
        <begin position="1627"/>
        <end position="1643"/>
    </location>
</feature>
<dbReference type="Gene3D" id="3.40.50.2300">
    <property type="match status" value="1"/>
</dbReference>
<dbReference type="InterPro" id="IPR035965">
    <property type="entry name" value="PAS-like_dom_sf"/>
</dbReference>
<name>A0AAE8N034_9PEZI</name>
<dbReference type="PRINTS" id="PR00344">
    <property type="entry name" value="BCTRLSENSOR"/>
</dbReference>
<evidence type="ECO:0000256" key="6">
    <source>
        <dbReference type="PROSITE-ProRule" id="PRU00169"/>
    </source>
</evidence>
<feature type="region of interest" description="Disordered" evidence="7">
    <location>
        <begin position="641"/>
        <end position="668"/>
    </location>
</feature>
<keyword evidence="4" id="KW-0808">Transferase</keyword>
<feature type="compositionally biased region" description="Polar residues" evidence="7">
    <location>
        <begin position="978"/>
        <end position="987"/>
    </location>
</feature>
<feature type="compositionally biased region" description="Polar residues" evidence="7">
    <location>
        <begin position="388"/>
        <end position="399"/>
    </location>
</feature>
<dbReference type="Gene3D" id="1.10.287.130">
    <property type="match status" value="1"/>
</dbReference>
<dbReference type="SMART" id="SM00387">
    <property type="entry name" value="HATPase_c"/>
    <property type="match status" value="1"/>
</dbReference>
<feature type="compositionally biased region" description="Low complexity" evidence="7">
    <location>
        <begin position="90"/>
        <end position="102"/>
    </location>
</feature>
<evidence type="ECO:0000256" key="5">
    <source>
        <dbReference type="ARBA" id="ARBA00022777"/>
    </source>
</evidence>
<dbReference type="FunFam" id="1.10.287.130:FF:000050">
    <property type="entry name" value="Related to histidine kinase"/>
    <property type="match status" value="1"/>
</dbReference>
<comment type="caution">
    <text evidence="12">The sequence shown here is derived from an EMBL/GenBank/DDBJ whole genome shotgun (WGS) entry which is preliminary data.</text>
</comment>
<feature type="region of interest" description="Disordered" evidence="7">
    <location>
        <begin position="485"/>
        <end position="567"/>
    </location>
</feature>
<dbReference type="PROSITE" id="PS50109">
    <property type="entry name" value="HIS_KIN"/>
    <property type="match status" value="1"/>
</dbReference>
<evidence type="ECO:0000313" key="12">
    <source>
        <dbReference type="EMBL" id="SPO03911.1"/>
    </source>
</evidence>
<sequence>MPSPRISQPPQSPSIRGSGPRQESKDPPSRTPLKRRSGGSPGASLSPSSDLAPQRLRDDISPTTSPPNLPLYQTIVGVDGTRDQDSEEMAAAQAQVAQYRQQLARDLEMRERSARSLVGAGEGAVSSGRKAKVSPIEEEDIEPRSETSPTPTPNPTTTSTESGNTIRGGAAPSMAAATPSYPFPRMSTGNLASSHHSPLNTIQLPSRSSSTFSSPYFQPGISSSSAASAVTFGRPPDGEQRTPNGHQAADYPTPNLYDLSLMLTAESGLDSWWETVVQIMVQVYKAERVTLAVPADSTDIENVPWGQKAVYNGHPEDELSLGYMARSRGDSTAPSYQAAPSELPLDPDDASIASPSARPGLKSRHSFTTFEDRIQVQEEPPRRPGMPSRSQTCLPSANSPRPAPPHSGLSETALEQLAATDEDDAPTWEDSLRRRRTAKARVLPVMQALDYEADPLTSHDSIMSVLKRGKVIALTRTYPYLQVQPERTVDAPSESAREERRMDSNSMQPEMPERKVESKTPGEHEGNRPGRLKARFEEQLYRSPSPKYEEYEQMPPSPWSQSPAPSPAIRADPKENPFFNDAFVDESSFSPEATPADYSAMPVPEAIGVDNSSSVLHIPLNHLLLSQMRPSFRFDSGVATSESQYRNAASTPGTSDFRGEHSSHSKTDKLRTTPIAVLSILSPVIPYPVNLRHSLDHLSLHLATTFALCRHHTALETELAGLKRRKPSTPGFGALGVDGRPVMNPTSLANAAHLHFDDLATQSSFAGSMTSLSEYSGISRSAVCSPGPTPGAMDQTNIGSHSERTCRQPYATSPLATSEDGGYFSIAHKPITPRGDVGRRGRSGQSMKEGRSSEKRRARGSSVASSQPSDSLEIKLTTEAHTGAEDLGQPSSLPDPSLPPEGSATPVSDATNDDGTEAPGQLAPVESTPKARDETSTRKPLRHRHTMLHSYGADFSTTFPSLPPSSTLSSRPTIPVRSGTTASTQPRVTEMPPPSDKLKGLILDSLPAHVFVALPQSGEVVWVSSRYLSYRGLTVSDLVQDPWGSIHVEDREGYLKAWSHFLRTGEPFFSTVRIRRFDGAYRWFYARAIASKDKRGVIQHFLGSYMDIHDQRIAEINSARQEQLAASEAKHKLLANLIPQIIFTATHTDGITSANDQWLSYTGQSFEDSLGLGFMDYVHPEDLARCRIPIDPDLRPRSPRKNTSGVRATSGRHPMSPDGNSGDMLTLPMDMVPDPTKQRAFSSHDPGVGKRTYEPAIADLAELAKKEIIKVARDSNGRLSYTTEVRLRSKSGEYRWHLVRCVEIDNIDFGDGVSSYFGSATDINDHKLLEAKLKEAMDSKSRFLSNMSHEIRTPLIGISGMVSFLQDTELNEEQRDHTNTIQTSANSLLMIINDILDLSKVAAGMMKLNFEWFHSRALIEDVNELVSTMAIAKRLELNYIVDEEVPAMVKGDKIRIRQVLLNVIGNAIKFTSEGEVFSRCKVYRGPHALNLSRNEIMLEFAITDTGRGFTKEEAELIFKPFSQIDGSSTRQHGGSGLGLVISRQLVELHGGTMDGTAVPGKGSTFTFTAKFGLPTADDHPDVQPNSPVSFTNKAEAGIDKDTVSPIQPRRSRASSQIGQDFEAGFLSSGPQSSGSSNLSSVGSPHTERSSVPSVNIGLARFSEAAKATGHDLSQVTLTMPRDRTPPDTATDRRPLMYSILIVCPQTHSREATRLHIATTIPKDVPYHITVLDSADKASKVLSLEGGERFTHVVLNLPAADAVLSLLEQTVKLVTEHRIIILVLSDTVQRQQVTKLAAGTGHEKLLALPEVSFVYKPVKPSRFAVIFDPERVRDLSIDRNRSTAQRMLESQKASYLDIVERMGNKGYNVLLVEDNPVNQKVLHKYLDKVGVGVDLATDGVDCTDMVFSKPYGYYSLILCDLHMPRKDGYHACQEIRQWEDKLNKGRMPIIALSANVMSDVQEKCMAAGFSDYVTKPVDFIDLSRAMSKFF</sequence>
<feature type="compositionally biased region" description="Polar residues" evidence="7">
    <location>
        <begin position="641"/>
        <end position="654"/>
    </location>
</feature>
<evidence type="ECO:0000256" key="7">
    <source>
        <dbReference type="SAM" id="MobiDB-lite"/>
    </source>
</evidence>
<dbReference type="InterPro" id="IPR036097">
    <property type="entry name" value="HisK_dim/P_sf"/>
</dbReference>
<dbReference type="CDD" id="cd16922">
    <property type="entry name" value="HATPase_EvgS-ArcB-TorS-like"/>
    <property type="match status" value="1"/>
</dbReference>
<feature type="region of interest" description="Disordered" evidence="7">
    <location>
        <begin position="786"/>
        <end position="944"/>
    </location>
</feature>
<dbReference type="Pfam" id="PF00512">
    <property type="entry name" value="HisKA"/>
    <property type="match status" value="1"/>
</dbReference>
<dbReference type="PROSITE" id="PS50112">
    <property type="entry name" value="PAS"/>
    <property type="match status" value="1"/>
</dbReference>
<dbReference type="FunFam" id="3.40.50.2300:FF:000158">
    <property type="entry name" value="Sensor histidine kinase/response regulator"/>
    <property type="match status" value="1"/>
</dbReference>
<dbReference type="SUPFAM" id="SSF47384">
    <property type="entry name" value="Homodimeric domain of signal transducing histidine kinase"/>
    <property type="match status" value="1"/>
</dbReference>
<reference evidence="12" key="1">
    <citation type="submission" date="2018-03" db="EMBL/GenBank/DDBJ databases">
        <authorList>
            <person name="Guldener U."/>
        </authorList>
    </citation>
    <scope>NUCLEOTIDE SEQUENCE</scope>
</reference>
<evidence type="ECO:0000259" key="11">
    <source>
        <dbReference type="PROSITE" id="PS50113"/>
    </source>
</evidence>
<dbReference type="InterPro" id="IPR001610">
    <property type="entry name" value="PAC"/>
</dbReference>
<dbReference type="SMART" id="SM00091">
    <property type="entry name" value="PAS"/>
    <property type="match status" value="2"/>
</dbReference>
<dbReference type="InterPro" id="IPR000014">
    <property type="entry name" value="PAS"/>
</dbReference>
<feature type="compositionally biased region" description="Low complexity" evidence="7">
    <location>
        <begin position="155"/>
        <end position="165"/>
    </location>
</feature>
<feature type="domain" description="PAS" evidence="10">
    <location>
        <begin position="1127"/>
        <end position="1182"/>
    </location>
</feature>
<feature type="region of interest" description="Disordered" evidence="7">
    <location>
        <begin position="1"/>
        <end position="251"/>
    </location>
</feature>
<dbReference type="GO" id="GO:0000155">
    <property type="term" value="F:phosphorelay sensor kinase activity"/>
    <property type="evidence" value="ECO:0007669"/>
    <property type="project" value="InterPro"/>
</dbReference>
<evidence type="ECO:0000259" key="8">
    <source>
        <dbReference type="PROSITE" id="PS50109"/>
    </source>
</evidence>
<evidence type="ECO:0000256" key="1">
    <source>
        <dbReference type="ARBA" id="ARBA00000085"/>
    </source>
</evidence>
<feature type="domain" description="PAC" evidence="11">
    <location>
        <begin position="1281"/>
        <end position="1335"/>
    </location>
</feature>
<feature type="domain" description="Histidine kinase" evidence="8">
    <location>
        <begin position="1346"/>
        <end position="1573"/>
    </location>
</feature>
<evidence type="ECO:0000259" key="10">
    <source>
        <dbReference type="PROSITE" id="PS50112"/>
    </source>
</evidence>
<dbReference type="PROSITE" id="PS50110">
    <property type="entry name" value="RESPONSE_REGULATORY"/>
    <property type="match status" value="1"/>
</dbReference>
<evidence type="ECO:0000313" key="13">
    <source>
        <dbReference type="Proteomes" id="UP001187682"/>
    </source>
</evidence>
<dbReference type="SMART" id="SM00086">
    <property type="entry name" value="PAC"/>
    <property type="match status" value="2"/>
</dbReference>
<dbReference type="CDD" id="cd00082">
    <property type="entry name" value="HisKA"/>
    <property type="match status" value="1"/>
</dbReference>
<dbReference type="GO" id="GO:0005886">
    <property type="term" value="C:plasma membrane"/>
    <property type="evidence" value="ECO:0007669"/>
    <property type="project" value="TreeGrafter"/>
</dbReference>
<dbReference type="EMBL" id="ONZQ02000009">
    <property type="protein sequence ID" value="SPO03911.1"/>
    <property type="molecule type" value="Genomic_DNA"/>
</dbReference>
<dbReference type="FunFam" id="3.30.565.10:FF:000010">
    <property type="entry name" value="Sensor histidine kinase RcsC"/>
    <property type="match status" value="1"/>
</dbReference>
<dbReference type="InterPro" id="IPR013655">
    <property type="entry name" value="PAS_fold_3"/>
</dbReference>
<feature type="region of interest" description="Disordered" evidence="7">
    <location>
        <begin position="1189"/>
        <end position="1221"/>
    </location>
</feature>
<dbReference type="PROSITE" id="PS50113">
    <property type="entry name" value="PAC"/>
    <property type="match status" value="2"/>
</dbReference>
<feature type="compositionally biased region" description="Low complexity" evidence="7">
    <location>
        <begin position="1"/>
        <end position="20"/>
    </location>
</feature>
<keyword evidence="13" id="KW-1185">Reference proteome</keyword>
<feature type="compositionally biased region" description="Basic and acidic residues" evidence="7">
    <location>
        <begin position="657"/>
        <end position="668"/>
    </location>
</feature>
<feature type="compositionally biased region" description="Basic and acidic residues" evidence="7">
    <location>
        <begin position="103"/>
        <end position="114"/>
    </location>
</feature>
<dbReference type="Pfam" id="PF00072">
    <property type="entry name" value="Response_reg"/>
    <property type="match status" value="1"/>
</dbReference>
<dbReference type="CDD" id="cd17546">
    <property type="entry name" value="REC_hyHK_CKI1_RcsC-like"/>
    <property type="match status" value="1"/>
</dbReference>
<dbReference type="Proteomes" id="UP001187682">
    <property type="component" value="Unassembled WGS sequence"/>
</dbReference>
<proteinExistence type="predicted"/>
<evidence type="ECO:0000256" key="3">
    <source>
        <dbReference type="ARBA" id="ARBA00022553"/>
    </source>
</evidence>
<feature type="domain" description="PAC" evidence="11">
    <location>
        <begin position="1068"/>
        <end position="1120"/>
    </location>
</feature>
<dbReference type="InterPro" id="IPR003594">
    <property type="entry name" value="HATPase_dom"/>
</dbReference>
<dbReference type="InterPro" id="IPR004358">
    <property type="entry name" value="Sig_transdc_His_kin-like_C"/>
</dbReference>
<dbReference type="InterPro" id="IPR003661">
    <property type="entry name" value="HisK_dim/P_dom"/>
</dbReference>
<organism evidence="12 13">
    <name type="scientific">Cephalotrichum gorgonifer</name>
    <dbReference type="NCBI Taxonomy" id="2041049"/>
    <lineage>
        <taxon>Eukaryota</taxon>
        <taxon>Fungi</taxon>
        <taxon>Dikarya</taxon>
        <taxon>Ascomycota</taxon>
        <taxon>Pezizomycotina</taxon>
        <taxon>Sordariomycetes</taxon>
        <taxon>Hypocreomycetidae</taxon>
        <taxon>Microascales</taxon>
        <taxon>Microascaceae</taxon>
        <taxon>Cephalotrichum</taxon>
    </lineage>
</organism>
<dbReference type="Gene3D" id="3.30.565.10">
    <property type="entry name" value="Histidine kinase-like ATPase, C-terminal domain"/>
    <property type="match status" value="1"/>
</dbReference>
<dbReference type="InterPro" id="IPR036890">
    <property type="entry name" value="HATPase_C_sf"/>
</dbReference>
<evidence type="ECO:0000256" key="4">
    <source>
        <dbReference type="ARBA" id="ARBA00022679"/>
    </source>
</evidence>
<dbReference type="EC" id="2.7.13.3" evidence="2"/>
<dbReference type="SMART" id="SM00448">
    <property type="entry name" value="REC"/>
    <property type="match status" value="1"/>
</dbReference>
<dbReference type="SUPFAM" id="SSF52172">
    <property type="entry name" value="CheY-like"/>
    <property type="match status" value="1"/>
</dbReference>
<dbReference type="SUPFAM" id="SSF55785">
    <property type="entry name" value="PYP-like sensor domain (PAS domain)"/>
    <property type="match status" value="2"/>
</dbReference>
<dbReference type="InterPro" id="IPR000700">
    <property type="entry name" value="PAS-assoc_C"/>
</dbReference>
<comment type="catalytic activity">
    <reaction evidence="1">
        <text>ATP + protein L-histidine = ADP + protein N-phospho-L-histidine.</text>
        <dbReference type="EC" id="2.7.13.3"/>
    </reaction>
</comment>
<feature type="compositionally biased region" description="Low complexity" evidence="7">
    <location>
        <begin position="42"/>
        <end position="53"/>
    </location>
</feature>
<keyword evidence="3 6" id="KW-0597">Phosphoprotein</keyword>
<feature type="compositionally biased region" description="Basic and acidic residues" evidence="7">
    <location>
        <begin position="511"/>
        <end position="540"/>
    </location>
</feature>
<feature type="region of interest" description="Disordered" evidence="7">
    <location>
        <begin position="328"/>
        <end position="409"/>
    </location>
</feature>
<feature type="region of interest" description="Disordered" evidence="7">
    <location>
        <begin position="1576"/>
        <end position="1653"/>
    </location>
</feature>
<dbReference type="InterPro" id="IPR001789">
    <property type="entry name" value="Sig_transdc_resp-reg_receiver"/>
</dbReference>
<feature type="domain" description="Response regulatory" evidence="9">
    <location>
        <begin position="1867"/>
        <end position="1989"/>
    </location>
</feature>
<dbReference type="InterPro" id="IPR011006">
    <property type="entry name" value="CheY-like_superfamily"/>
</dbReference>
<dbReference type="CDD" id="cd00130">
    <property type="entry name" value="PAS"/>
    <property type="match status" value="2"/>
</dbReference>
<dbReference type="GO" id="GO:0009927">
    <property type="term" value="F:histidine phosphotransfer kinase activity"/>
    <property type="evidence" value="ECO:0007669"/>
    <property type="project" value="TreeGrafter"/>
</dbReference>
<dbReference type="Gene3D" id="3.30.450.20">
    <property type="entry name" value="PAS domain"/>
    <property type="match status" value="2"/>
</dbReference>
<evidence type="ECO:0000259" key="9">
    <source>
        <dbReference type="PROSITE" id="PS50110"/>
    </source>
</evidence>
<evidence type="ECO:0000256" key="2">
    <source>
        <dbReference type="ARBA" id="ARBA00012438"/>
    </source>
</evidence>
<feature type="compositionally biased region" description="Low complexity" evidence="7">
    <location>
        <begin position="960"/>
        <end position="973"/>
    </location>
</feature>
<feature type="compositionally biased region" description="Basic and acidic residues" evidence="7">
    <location>
        <begin position="370"/>
        <end position="382"/>
    </location>
</feature>
<gene>
    <name evidence="12" type="ORF">DNG_06594</name>
</gene>
<dbReference type="PANTHER" id="PTHR43047">
    <property type="entry name" value="TWO-COMPONENT HISTIDINE PROTEIN KINASE"/>
    <property type="match status" value="1"/>
</dbReference>
<dbReference type="Pfam" id="PF08447">
    <property type="entry name" value="PAS_3"/>
    <property type="match status" value="1"/>
</dbReference>
<feature type="region of interest" description="Disordered" evidence="7">
    <location>
        <begin position="960"/>
        <end position="994"/>
    </location>
</feature>
<protein>
    <recommendedName>
        <fullName evidence="2">histidine kinase</fullName>
        <ecNumber evidence="2">2.7.13.3</ecNumber>
    </recommendedName>
</protein>
<feature type="compositionally biased region" description="Polar residues" evidence="7">
    <location>
        <begin position="187"/>
        <end position="205"/>
    </location>
</feature>